<keyword evidence="4" id="KW-0050">Antiport</keyword>
<dbReference type="Proteomes" id="UP000256328">
    <property type="component" value="Unassembled WGS sequence"/>
</dbReference>
<accession>A0A3D8RPL5</accession>
<dbReference type="GO" id="GO:0120029">
    <property type="term" value="P:proton export across plasma membrane"/>
    <property type="evidence" value="ECO:0007669"/>
    <property type="project" value="InterPro"/>
</dbReference>
<feature type="transmembrane region" description="Helical" evidence="12">
    <location>
        <begin position="293"/>
        <end position="313"/>
    </location>
</feature>
<feature type="region of interest" description="Disordered" evidence="11">
    <location>
        <begin position="463"/>
        <end position="482"/>
    </location>
</feature>
<keyword evidence="7" id="KW-0915">Sodium</keyword>
<dbReference type="GO" id="GO:0030007">
    <property type="term" value="P:intracellular potassium ion homeostasis"/>
    <property type="evidence" value="ECO:0007669"/>
    <property type="project" value="TreeGrafter"/>
</dbReference>
<evidence type="ECO:0000256" key="12">
    <source>
        <dbReference type="SAM" id="Phobius"/>
    </source>
</evidence>
<evidence type="ECO:0000256" key="8">
    <source>
        <dbReference type="ARBA" id="ARBA00023065"/>
    </source>
</evidence>
<feature type="transmembrane region" description="Helical" evidence="12">
    <location>
        <begin position="73"/>
        <end position="94"/>
    </location>
</feature>
<dbReference type="InterPro" id="IPR006153">
    <property type="entry name" value="Cation/H_exchanger_TM"/>
</dbReference>
<reference evidence="14 15" key="1">
    <citation type="journal article" date="2018" name="IMA Fungus">
        <title>IMA Genome-F 9: Draft genome sequence of Annulohypoxylon stygium, Aspergillus mulundensis, Berkeleyomyces basicola (syn. Thielaviopsis basicola), Ceratocystis smalleyi, two Cercospora beticola strains, Coleophoma cylindrospora, Fusarium fracticaudum, Phialophora cf. hyalina, and Morchella septimelata.</title>
        <authorList>
            <person name="Wingfield B.D."/>
            <person name="Bills G.F."/>
            <person name="Dong Y."/>
            <person name="Huang W."/>
            <person name="Nel W.J."/>
            <person name="Swalarsk-Parry B.S."/>
            <person name="Vaghefi N."/>
            <person name="Wilken P.M."/>
            <person name="An Z."/>
            <person name="de Beer Z.W."/>
            <person name="De Vos L."/>
            <person name="Chen L."/>
            <person name="Duong T.A."/>
            <person name="Gao Y."/>
            <person name="Hammerbacher A."/>
            <person name="Kikkert J.R."/>
            <person name="Li Y."/>
            <person name="Li H."/>
            <person name="Li K."/>
            <person name="Li Q."/>
            <person name="Liu X."/>
            <person name="Ma X."/>
            <person name="Naidoo K."/>
            <person name="Pethybridge S.J."/>
            <person name="Sun J."/>
            <person name="Steenkamp E.T."/>
            <person name="van der Nest M.A."/>
            <person name="van Wyk S."/>
            <person name="Wingfield M.J."/>
            <person name="Xiong C."/>
            <person name="Yue Q."/>
            <person name="Zhang X."/>
        </authorList>
    </citation>
    <scope>NUCLEOTIDE SEQUENCE [LARGE SCALE GENOMIC DNA]</scope>
    <source>
        <strain evidence="14 15">BP5796</strain>
    </source>
</reference>
<evidence type="ECO:0000256" key="10">
    <source>
        <dbReference type="ARBA" id="ARBA00023201"/>
    </source>
</evidence>
<dbReference type="InterPro" id="IPR004712">
    <property type="entry name" value="Na+/H+_antiporter_fungi"/>
</dbReference>
<dbReference type="GO" id="GO:0015385">
    <property type="term" value="F:sodium:proton antiporter activity"/>
    <property type="evidence" value="ECO:0007669"/>
    <property type="project" value="InterPro"/>
</dbReference>
<keyword evidence="5 12" id="KW-0812">Transmembrane</keyword>
<evidence type="ECO:0000256" key="2">
    <source>
        <dbReference type="ARBA" id="ARBA00005248"/>
    </source>
</evidence>
<dbReference type="InterPro" id="IPR038770">
    <property type="entry name" value="Na+/solute_symporter_sf"/>
</dbReference>
<evidence type="ECO:0000256" key="11">
    <source>
        <dbReference type="SAM" id="MobiDB-lite"/>
    </source>
</evidence>
<dbReference type="GO" id="GO:0036376">
    <property type="term" value="P:sodium ion export across plasma membrane"/>
    <property type="evidence" value="ECO:0007669"/>
    <property type="project" value="InterPro"/>
</dbReference>
<dbReference type="OrthoDB" id="2190219at2759"/>
<feature type="transmembrane region" description="Helical" evidence="12">
    <location>
        <begin position="101"/>
        <end position="124"/>
    </location>
</feature>
<sequence>MWDQLEPTAAHIFYLTMSTFLIIYTLFSQFIRNNLHLSEPPLAVLVGIILGPYVLSVLTPHKWGLDDKIMQEFTRIILGIQCFAVGIELPKLYFKRHWLSVLYFLGPIMTFSWAIASLFAYLIFSTTIPTAMIIGACLSPTDPVLAASVLAKSRFSERVPNRLKHLLSAESACNDGVSFPFLYIGLSIYTTSSAPAAFKEWLFITVLWQCAFGLVLGYLIGWVANKLLRYSETNEYISQPSFVVFYLLLAILSIGLGSTLGSDDFLVAFGAGVGFGHDGWFSKKTKSMPLRTIIDLILNSGMFVFFGSIIPWNQFLPRDITPDCGVWQLVLFLFLILFFRRIPIVIAMKSVIPDIRTYREALFCGHFGPMGVGALFLAIEARAQLETGTSIPLGKPKIPVPPYSDKTKAIFLVWPVICFVVLGSTMVHGLSVMAISLGDHFSRRKGERAPLIGGEVDGLGGMIHEGGGGESEPSVSGTDESE</sequence>
<organism evidence="14 15">
    <name type="scientific">Coleophoma crateriformis</name>
    <dbReference type="NCBI Taxonomy" id="565419"/>
    <lineage>
        <taxon>Eukaryota</taxon>
        <taxon>Fungi</taxon>
        <taxon>Dikarya</taxon>
        <taxon>Ascomycota</taxon>
        <taxon>Pezizomycotina</taxon>
        <taxon>Leotiomycetes</taxon>
        <taxon>Helotiales</taxon>
        <taxon>Dermateaceae</taxon>
        <taxon>Coleophoma</taxon>
    </lineage>
</organism>
<feature type="transmembrane region" description="Helical" evidence="12">
    <location>
        <begin position="12"/>
        <end position="30"/>
    </location>
</feature>
<dbReference type="AlphaFoldDB" id="A0A3D8RPL5"/>
<evidence type="ECO:0000256" key="7">
    <source>
        <dbReference type="ARBA" id="ARBA00023053"/>
    </source>
</evidence>
<feature type="transmembrane region" description="Helical" evidence="12">
    <location>
        <begin position="42"/>
        <end position="61"/>
    </location>
</feature>
<evidence type="ECO:0000259" key="13">
    <source>
        <dbReference type="Pfam" id="PF00999"/>
    </source>
</evidence>
<dbReference type="Pfam" id="PF00999">
    <property type="entry name" value="Na_H_Exchanger"/>
    <property type="match status" value="1"/>
</dbReference>
<protein>
    <recommendedName>
        <fullName evidence="13">Cation/H+ exchanger transmembrane domain-containing protein</fullName>
    </recommendedName>
</protein>
<feature type="transmembrane region" description="Helical" evidence="12">
    <location>
        <begin position="236"/>
        <end position="259"/>
    </location>
</feature>
<feature type="transmembrane region" description="Helical" evidence="12">
    <location>
        <begin position="409"/>
        <end position="435"/>
    </location>
</feature>
<dbReference type="PANTHER" id="PTHR31382">
    <property type="entry name" value="NA(+)/H(+) ANTIPORTER"/>
    <property type="match status" value="1"/>
</dbReference>
<gene>
    <name evidence="14" type="ORF">BP5796_06824</name>
</gene>
<evidence type="ECO:0000256" key="6">
    <source>
        <dbReference type="ARBA" id="ARBA00022989"/>
    </source>
</evidence>
<proteinExistence type="inferred from homology"/>
<dbReference type="PANTHER" id="PTHR31382:SF2">
    <property type="entry name" value="CATION_H+ EXCHANGER DOMAIN-CONTAINING PROTEIN"/>
    <property type="match status" value="1"/>
</dbReference>
<evidence type="ECO:0000256" key="1">
    <source>
        <dbReference type="ARBA" id="ARBA00004141"/>
    </source>
</evidence>
<dbReference type="Gene3D" id="1.20.1530.20">
    <property type="match status" value="1"/>
</dbReference>
<feature type="transmembrane region" description="Helical" evidence="12">
    <location>
        <begin position="265"/>
        <end position="281"/>
    </location>
</feature>
<comment type="subcellular location">
    <subcellularLocation>
        <location evidence="1">Membrane</location>
        <topology evidence="1">Multi-pass membrane protein</topology>
    </subcellularLocation>
</comment>
<feature type="compositionally biased region" description="Low complexity" evidence="11">
    <location>
        <begin position="471"/>
        <end position="482"/>
    </location>
</feature>
<feature type="transmembrane region" description="Helical" evidence="12">
    <location>
        <begin position="201"/>
        <end position="224"/>
    </location>
</feature>
<dbReference type="EMBL" id="PDLN01000009">
    <property type="protein sequence ID" value="RDW76003.1"/>
    <property type="molecule type" value="Genomic_DNA"/>
</dbReference>
<evidence type="ECO:0000256" key="4">
    <source>
        <dbReference type="ARBA" id="ARBA00022449"/>
    </source>
</evidence>
<name>A0A3D8RPL5_9HELO</name>
<evidence type="ECO:0000256" key="5">
    <source>
        <dbReference type="ARBA" id="ARBA00022692"/>
    </source>
</evidence>
<keyword evidence="6 12" id="KW-1133">Transmembrane helix</keyword>
<keyword evidence="15" id="KW-1185">Reference proteome</keyword>
<dbReference type="FunFam" id="1.20.1530.20:FF:000015">
    <property type="entry name" value="Na(+)/H(+) antiporter 2"/>
    <property type="match status" value="1"/>
</dbReference>
<dbReference type="GO" id="GO:0005886">
    <property type="term" value="C:plasma membrane"/>
    <property type="evidence" value="ECO:0007669"/>
    <property type="project" value="InterPro"/>
</dbReference>
<feature type="transmembrane region" description="Helical" evidence="12">
    <location>
        <begin position="325"/>
        <end position="348"/>
    </location>
</feature>
<evidence type="ECO:0000256" key="9">
    <source>
        <dbReference type="ARBA" id="ARBA00023136"/>
    </source>
</evidence>
<keyword evidence="10" id="KW-0739">Sodium transport</keyword>
<keyword evidence="9 12" id="KW-0472">Membrane</keyword>
<comment type="similarity">
    <text evidence="2">Belongs to the fungal Na(+)/H(+) exchanger family.</text>
</comment>
<comment type="caution">
    <text evidence="14">The sequence shown here is derived from an EMBL/GenBank/DDBJ whole genome shotgun (WGS) entry which is preliminary data.</text>
</comment>
<dbReference type="GO" id="GO:0042391">
    <property type="term" value="P:regulation of membrane potential"/>
    <property type="evidence" value="ECO:0007669"/>
    <property type="project" value="InterPro"/>
</dbReference>
<evidence type="ECO:0000256" key="3">
    <source>
        <dbReference type="ARBA" id="ARBA00022448"/>
    </source>
</evidence>
<keyword evidence="8" id="KW-0406">Ion transport</keyword>
<feature type="domain" description="Cation/H+ exchanger transmembrane" evidence="13">
    <location>
        <begin position="20"/>
        <end position="434"/>
    </location>
</feature>
<evidence type="ECO:0000313" key="15">
    <source>
        <dbReference type="Proteomes" id="UP000256328"/>
    </source>
</evidence>
<evidence type="ECO:0000313" key="14">
    <source>
        <dbReference type="EMBL" id="RDW76003.1"/>
    </source>
</evidence>
<feature type="transmembrane region" description="Helical" evidence="12">
    <location>
        <begin position="360"/>
        <end position="379"/>
    </location>
</feature>
<keyword evidence="3" id="KW-0813">Transport</keyword>